<evidence type="ECO:0000256" key="3">
    <source>
        <dbReference type="SAM" id="MobiDB-lite"/>
    </source>
</evidence>
<dbReference type="InterPro" id="IPR017853">
    <property type="entry name" value="GH"/>
</dbReference>
<dbReference type="SMART" id="SM00636">
    <property type="entry name" value="Glyco_18"/>
    <property type="match status" value="1"/>
</dbReference>
<evidence type="ECO:0000256" key="2">
    <source>
        <dbReference type="ARBA" id="ARBA00040976"/>
    </source>
</evidence>
<feature type="signal peptide" evidence="4">
    <location>
        <begin position="1"/>
        <end position="19"/>
    </location>
</feature>
<protein>
    <recommendedName>
        <fullName evidence="2">Chitinase domain-containing protein 1</fullName>
    </recommendedName>
</protein>
<dbReference type="Gene3D" id="3.20.20.80">
    <property type="entry name" value="Glycosidases"/>
    <property type="match status" value="1"/>
</dbReference>
<organism evidence="6 7">
    <name type="scientific">Capsaspora owczarzaki (strain ATCC 30864)</name>
    <dbReference type="NCBI Taxonomy" id="595528"/>
    <lineage>
        <taxon>Eukaryota</taxon>
        <taxon>Filasterea</taxon>
        <taxon>Capsaspora</taxon>
    </lineage>
</organism>
<accession>A0A0D2U2M9</accession>
<feature type="region of interest" description="Disordered" evidence="3">
    <location>
        <begin position="20"/>
        <end position="48"/>
    </location>
</feature>
<dbReference type="PANTHER" id="PTHR46066:SF2">
    <property type="entry name" value="CHITINASE DOMAIN-CONTAINING PROTEIN 1"/>
    <property type="match status" value="1"/>
</dbReference>
<feature type="domain" description="GH18" evidence="5">
    <location>
        <begin position="103"/>
        <end position="435"/>
    </location>
</feature>
<dbReference type="eggNOG" id="KOG2091">
    <property type="taxonomic scope" value="Eukaryota"/>
</dbReference>
<dbReference type="Gene3D" id="3.10.50.10">
    <property type="match status" value="1"/>
</dbReference>
<dbReference type="PROSITE" id="PS51910">
    <property type="entry name" value="GH18_2"/>
    <property type="match status" value="1"/>
</dbReference>
<dbReference type="GO" id="GO:0008061">
    <property type="term" value="F:chitin binding"/>
    <property type="evidence" value="ECO:0007669"/>
    <property type="project" value="InterPro"/>
</dbReference>
<feature type="compositionally biased region" description="Low complexity" evidence="3">
    <location>
        <begin position="29"/>
        <end position="42"/>
    </location>
</feature>
<comment type="similarity">
    <text evidence="1">Belongs to the glycosyl hydrolase 18 family.</text>
</comment>
<dbReference type="InterPro" id="IPR011583">
    <property type="entry name" value="Chitinase_II/V-like_cat"/>
</dbReference>
<dbReference type="GO" id="GO:0070492">
    <property type="term" value="F:oligosaccharide binding"/>
    <property type="evidence" value="ECO:0007669"/>
    <property type="project" value="TreeGrafter"/>
</dbReference>
<keyword evidence="7" id="KW-1185">Reference proteome</keyword>
<feature type="chain" id="PRO_5002268252" description="Chitinase domain-containing protein 1" evidence="4">
    <location>
        <begin position="20"/>
        <end position="462"/>
    </location>
</feature>
<dbReference type="GO" id="GO:0005975">
    <property type="term" value="P:carbohydrate metabolic process"/>
    <property type="evidence" value="ECO:0007669"/>
    <property type="project" value="InterPro"/>
</dbReference>
<dbReference type="InterPro" id="IPR029070">
    <property type="entry name" value="Chitinase_insertion_sf"/>
</dbReference>
<dbReference type="STRING" id="595528.A0A0D2U2M9"/>
<dbReference type="AlphaFoldDB" id="A0A0D2U2M9"/>
<evidence type="ECO:0000256" key="1">
    <source>
        <dbReference type="ARBA" id="ARBA00009336"/>
    </source>
</evidence>
<keyword evidence="4" id="KW-0732">Signal</keyword>
<dbReference type="Pfam" id="PF00704">
    <property type="entry name" value="Glyco_hydro_18"/>
    <property type="match status" value="1"/>
</dbReference>
<evidence type="ECO:0000256" key="4">
    <source>
        <dbReference type="SAM" id="SignalP"/>
    </source>
</evidence>
<evidence type="ECO:0000313" key="7">
    <source>
        <dbReference type="Proteomes" id="UP000008743"/>
    </source>
</evidence>
<dbReference type="InParanoid" id="A0A0D2U2M9"/>
<reference evidence="7" key="1">
    <citation type="submission" date="2011-02" db="EMBL/GenBank/DDBJ databases">
        <title>The Genome Sequence of Capsaspora owczarzaki ATCC 30864.</title>
        <authorList>
            <person name="Russ C."/>
            <person name="Cuomo C."/>
            <person name="Burger G."/>
            <person name="Gray M.W."/>
            <person name="Holland P.W.H."/>
            <person name="King N."/>
            <person name="Lang F.B.F."/>
            <person name="Roger A.J."/>
            <person name="Ruiz-Trillo I."/>
            <person name="Young S.K."/>
            <person name="Zeng Q."/>
            <person name="Gargeya S."/>
            <person name="Alvarado L."/>
            <person name="Berlin A."/>
            <person name="Chapman S.B."/>
            <person name="Chen Z."/>
            <person name="Freedman E."/>
            <person name="Gellesch M."/>
            <person name="Goldberg J."/>
            <person name="Griggs A."/>
            <person name="Gujja S."/>
            <person name="Heilman E."/>
            <person name="Heiman D."/>
            <person name="Howarth C."/>
            <person name="Mehta T."/>
            <person name="Neiman D."/>
            <person name="Pearson M."/>
            <person name="Roberts A."/>
            <person name="Saif S."/>
            <person name="Shea T."/>
            <person name="Shenoy N."/>
            <person name="Sisk P."/>
            <person name="Stolte C."/>
            <person name="Sykes S."/>
            <person name="White J."/>
            <person name="Yandava C."/>
            <person name="Haas B."/>
            <person name="Nusbaum C."/>
            <person name="Birren B."/>
        </authorList>
    </citation>
    <scope>NUCLEOTIDE SEQUENCE</scope>
    <source>
        <strain evidence="7">ATCC 30864</strain>
    </source>
</reference>
<dbReference type="PANTHER" id="PTHR46066">
    <property type="entry name" value="CHITINASE DOMAIN-CONTAINING PROTEIN 1 FAMILY MEMBER"/>
    <property type="match status" value="1"/>
</dbReference>
<evidence type="ECO:0000313" key="6">
    <source>
        <dbReference type="EMBL" id="KJE89451.1"/>
    </source>
</evidence>
<evidence type="ECO:0000259" key="5">
    <source>
        <dbReference type="PROSITE" id="PS51910"/>
    </source>
</evidence>
<dbReference type="OrthoDB" id="10254444at2759"/>
<dbReference type="InterPro" id="IPR001223">
    <property type="entry name" value="Glyco_hydro18_cat"/>
</dbReference>
<dbReference type="GO" id="GO:0012505">
    <property type="term" value="C:endomembrane system"/>
    <property type="evidence" value="ECO:0007669"/>
    <property type="project" value="TreeGrafter"/>
</dbReference>
<dbReference type="SUPFAM" id="SSF51445">
    <property type="entry name" value="(Trans)glycosidases"/>
    <property type="match status" value="1"/>
</dbReference>
<dbReference type="Proteomes" id="UP000008743">
    <property type="component" value="Unassembled WGS sequence"/>
</dbReference>
<dbReference type="PhylomeDB" id="A0A0D2U2M9"/>
<gene>
    <name evidence="6" type="ORF">CAOG_000915</name>
</gene>
<sequence length="462" mass="52521">MRISVLLALLALLVAAVSAESQSPPPPVSDAADPSSSGTTGTEESEYVSWMADRERGERGHSLSEPKYANLHDRKLLTPALTTPDIMFNHDRVADDSPKTFTQDTLGYVTPWNSRGYEVATRFRHKLTYISPVWYQIRKGGESGKKLQLVGGHNVDKAWLDGLRTPHPNFLDYPPPRIVPRFMFEEMSGQSVIQLLSSTTSSNAVAKAIVAEIKKRNYDGLVIDFASMGFRKFSPYPPVYNFLELLSSMLKPLGKVLVLTAMPRRGSASDFDFEELQKLSPFVDKFQLMTYDFSSADRPGPNAPMPWLHSTLERVMPENQTLELQNKIFLGVNFYGNDYCDDEKGDFHASSLLADEYLKILELHEPMLEWEEELAEHVLNYMDKRGRHIVFYPTVFSLFRRLQLAHKQSIGVAFWELGQGLEIFILTIRHPFLFPHQVICSHSQFDLVSFHIAGLDFFFDMV</sequence>
<name>A0A0D2U2M9_CAPO3</name>
<dbReference type="EMBL" id="KE346360">
    <property type="protein sequence ID" value="KJE89451.1"/>
    <property type="molecule type" value="Genomic_DNA"/>
</dbReference>
<proteinExistence type="inferred from homology"/>